<reference evidence="1 2" key="1">
    <citation type="journal article" date="2019" name="Sci. Rep.">
        <title>Orb-weaving spider Araneus ventricosus genome elucidates the spidroin gene catalogue.</title>
        <authorList>
            <person name="Kono N."/>
            <person name="Nakamura H."/>
            <person name="Ohtoshi R."/>
            <person name="Moran D.A.P."/>
            <person name="Shinohara A."/>
            <person name="Yoshida Y."/>
            <person name="Fujiwara M."/>
            <person name="Mori M."/>
            <person name="Tomita M."/>
            <person name="Arakawa K."/>
        </authorList>
    </citation>
    <scope>NUCLEOTIDE SEQUENCE [LARGE SCALE GENOMIC DNA]</scope>
</reference>
<keyword evidence="2" id="KW-1185">Reference proteome</keyword>
<accession>A0A4Y2WBC8</accession>
<proteinExistence type="predicted"/>
<evidence type="ECO:0000313" key="1">
    <source>
        <dbReference type="EMBL" id="GBO33500.1"/>
    </source>
</evidence>
<dbReference type="Proteomes" id="UP000499080">
    <property type="component" value="Unassembled WGS sequence"/>
</dbReference>
<protein>
    <submittedName>
        <fullName evidence="1">Uncharacterized protein</fullName>
    </submittedName>
</protein>
<dbReference type="AlphaFoldDB" id="A0A4Y2WBC8"/>
<organism evidence="1 2">
    <name type="scientific">Araneus ventricosus</name>
    <name type="common">Orbweaver spider</name>
    <name type="synonym">Epeira ventricosa</name>
    <dbReference type="NCBI Taxonomy" id="182803"/>
    <lineage>
        <taxon>Eukaryota</taxon>
        <taxon>Metazoa</taxon>
        <taxon>Ecdysozoa</taxon>
        <taxon>Arthropoda</taxon>
        <taxon>Chelicerata</taxon>
        <taxon>Arachnida</taxon>
        <taxon>Araneae</taxon>
        <taxon>Araneomorphae</taxon>
        <taxon>Entelegynae</taxon>
        <taxon>Araneoidea</taxon>
        <taxon>Araneidae</taxon>
        <taxon>Araneus</taxon>
    </lineage>
</organism>
<sequence length="109" mass="12189">MPPVLEGCLLISAPPESYLYSQPALPRDQCTPCAITIPLVVVLSAVEASSGSFPRFLGIHLDACREEFSPTEKRRILRQISVSAKDPRISAHAQYRRKVSDRRLRMVAR</sequence>
<gene>
    <name evidence="1" type="ORF">AVEN_178434_1</name>
</gene>
<comment type="caution">
    <text evidence="1">The sequence shown here is derived from an EMBL/GenBank/DDBJ whole genome shotgun (WGS) entry which is preliminary data.</text>
</comment>
<evidence type="ECO:0000313" key="2">
    <source>
        <dbReference type="Proteomes" id="UP000499080"/>
    </source>
</evidence>
<name>A0A4Y2WBC8_ARAVE</name>
<dbReference type="EMBL" id="BGPR01057083">
    <property type="protein sequence ID" value="GBO33500.1"/>
    <property type="molecule type" value="Genomic_DNA"/>
</dbReference>